<dbReference type="Gene3D" id="3.30.70.3040">
    <property type="match status" value="1"/>
</dbReference>
<dbReference type="InterPro" id="IPR040690">
    <property type="entry name" value="FtsX_ECD"/>
</dbReference>
<sequence length="179" mass="19220">MPELDDRIRTALGALAEQAERQLHAPGAAAAATAGHRRRLAGAGAALALLAGATATGAWTLSDRPAEVAACTPAEVTAFLPIYGEEEAKAAVGSVLYASPEVTSVVFESRREAWERFRVEFADTPELVNATTEDQIPASWRFTLRCTTDFPPVKSRLLESTRIVDVICQRCEPSPTPTR</sequence>
<name>A0A917U2R2_9ACTN</name>
<evidence type="ECO:0000313" key="3">
    <source>
        <dbReference type="Proteomes" id="UP000642070"/>
    </source>
</evidence>
<keyword evidence="3" id="KW-1185">Reference proteome</keyword>
<proteinExistence type="predicted"/>
<dbReference type="EMBL" id="BMPI01000036">
    <property type="protein sequence ID" value="GGM54096.1"/>
    <property type="molecule type" value="Genomic_DNA"/>
</dbReference>
<reference evidence="2" key="2">
    <citation type="submission" date="2020-09" db="EMBL/GenBank/DDBJ databases">
        <authorList>
            <person name="Sun Q."/>
            <person name="Ohkuma M."/>
        </authorList>
    </citation>
    <scope>NUCLEOTIDE SEQUENCE</scope>
    <source>
        <strain evidence="2">JCM 19831</strain>
    </source>
</reference>
<accession>A0A917U2R2</accession>
<evidence type="ECO:0000259" key="1">
    <source>
        <dbReference type="Pfam" id="PF18075"/>
    </source>
</evidence>
<feature type="domain" description="FtsX extracellular" evidence="1">
    <location>
        <begin position="75"/>
        <end position="162"/>
    </location>
</feature>
<protein>
    <recommendedName>
        <fullName evidence="1">FtsX extracellular domain-containing protein</fullName>
    </recommendedName>
</protein>
<dbReference type="RefSeq" id="WP_190253774.1">
    <property type="nucleotide sequence ID" value="NZ_BMPI01000036.1"/>
</dbReference>
<comment type="caution">
    <text evidence="2">The sequence shown here is derived from an EMBL/GenBank/DDBJ whole genome shotgun (WGS) entry which is preliminary data.</text>
</comment>
<dbReference type="Pfam" id="PF18075">
    <property type="entry name" value="FtsX_ECD"/>
    <property type="match status" value="1"/>
</dbReference>
<reference evidence="2" key="1">
    <citation type="journal article" date="2014" name="Int. J. Syst. Evol. Microbiol.">
        <title>Complete genome sequence of Corynebacterium casei LMG S-19264T (=DSM 44701T), isolated from a smear-ripened cheese.</title>
        <authorList>
            <consortium name="US DOE Joint Genome Institute (JGI-PGF)"/>
            <person name="Walter F."/>
            <person name="Albersmeier A."/>
            <person name="Kalinowski J."/>
            <person name="Ruckert C."/>
        </authorList>
    </citation>
    <scope>NUCLEOTIDE SEQUENCE</scope>
    <source>
        <strain evidence="2">JCM 19831</strain>
    </source>
</reference>
<dbReference type="Proteomes" id="UP000642070">
    <property type="component" value="Unassembled WGS sequence"/>
</dbReference>
<gene>
    <name evidence="2" type="ORF">GCM10007977_064640</name>
</gene>
<dbReference type="AlphaFoldDB" id="A0A917U2R2"/>
<evidence type="ECO:0000313" key="2">
    <source>
        <dbReference type="EMBL" id="GGM54096.1"/>
    </source>
</evidence>
<organism evidence="2 3">
    <name type="scientific">Dactylosporangium sucinum</name>
    <dbReference type="NCBI Taxonomy" id="1424081"/>
    <lineage>
        <taxon>Bacteria</taxon>
        <taxon>Bacillati</taxon>
        <taxon>Actinomycetota</taxon>
        <taxon>Actinomycetes</taxon>
        <taxon>Micromonosporales</taxon>
        <taxon>Micromonosporaceae</taxon>
        <taxon>Dactylosporangium</taxon>
    </lineage>
</organism>